<organism evidence="2 3">
    <name type="scientific">Vallitalea longa</name>
    <dbReference type="NCBI Taxonomy" id="2936439"/>
    <lineage>
        <taxon>Bacteria</taxon>
        <taxon>Bacillati</taxon>
        <taxon>Bacillota</taxon>
        <taxon>Clostridia</taxon>
        <taxon>Lachnospirales</taxon>
        <taxon>Vallitaleaceae</taxon>
        <taxon>Vallitalea</taxon>
    </lineage>
</organism>
<accession>A0A9W5YE85</accession>
<evidence type="ECO:0000313" key="2">
    <source>
        <dbReference type="EMBL" id="GKX32347.1"/>
    </source>
</evidence>
<dbReference type="AlphaFoldDB" id="A0A9W5YE85"/>
<keyword evidence="1" id="KW-0472">Membrane</keyword>
<evidence type="ECO:0000313" key="3">
    <source>
        <dbReference type="Proteomes" id="UP001144256"/>
    </source>
</evidence>
<protein>
    <submittedName>
        <fullName evidence="2">Uncharacterized protein</fullName>
    </submittedName>
</protein>
<dbReference type="Proteomes" id="UP001144256">
    <property type="component" value="Unassembled WGS sequence"/>
</dbReference>
<proteinExistence type="predicted"/>
<comment type="caution">
    <text evidence="2">The sequence shown here is derived from an EMBL/GenBank/DDBJ whole genome shotgun (WGS) entry which is preliminary data.</text>
</comment>
<sequence length="67" mass="7835">MNRILELIEKYFYFDTAIILDVIIIIGKGFLVFMGAIFFIVLIISIIKIIFEERLNGILDKKINKNI</sequence>
<dbReference type="RefSeq" id="WP_281819840.1">
    <property type="nucleotide sequence ID" value="NZ_BRLB01000032.1"/>
</dbReference>
<keyword evidence="3" id="KW-1185">Reference proteome</keyword>
<dbReference type="EMBL" id="BRLB01000032">
    <property type="protein sequence ID" value="GKX32347.1"/>
    <property type="molecule type" value="Genomic_DNA"/>
</dbReference>
<feature type="transmembrane region" description="Helical" evidence="1">
    <location>
        <begin position="33"/>
        <end position="51"/>
    </location>
</feature>
<feature type="transmembrane region" description="Helical" evidence="1">
    <location>
        <begin position="12"/>
        <end position="27"/>
    </location>
</feature>
<gene>
    <name evidence="2" type="ORF">SH1V18_48270</name>
</gene>
<keyword evidence="1" id="KW-0812">Transmembrane</keyword>
<evidence type="ECO:0000256" key="1">
    <source>
        <dbReference type="SAM" id="Phobius"/>
    </source>
</evidence>
<name>A0A9W5YE85_9FIRM</name>
<keyword evidence="1" id="KW-1133">Transmembrane helix</keyword>
<reference evidence="2" key="1">
    <citation type="submission" date="2022-06" db="EMBL/GenBank/DDBJ databases">
        <title>Vallitalea longa sp. nov., an anaerobic bacterium isolated from marine sediment.</title>
        <authorList>
            <person name="Hirano S."/>
            <person name="Terahara T."/>
            <person name="Mori K."/>
            <person name="Hamada M."/>
            <person name="Matsumoto R."/>
            <person name="Kobayashi T."/>
        </authorList>
    </citation>
    <scope>NUCLEOTIDE SEQUENCE</scope>
    <source>
        <strain evidence="2">SH18-1</strain>
    </source>
</reference>